<protein>
    <submittedName>
        <fullName evidence="1">Uncharacterized protein</fullName>
    </submittedName>
</protein>
<reference evidence="1" key="1">
    <citation type="submission" date="2020-04" db="EMBL/GenBank/DDBJ databases">
        <authorList>
            <person name="Chiriac C."/>
            <person name="Salcher M."/>
            <person name="Ghai R."/>
            <person name="Kavagutti S V."/>
        </authorList>
    </citation>
    <scope>NUCLEOTIDE SEQUENCE</scope>
</reference>
<evidence type="ECO:0000313" key="1">
    <source>
        <dbReference type="EMBL" id="CAB4126267.1"/>
    </source>
</evidence>
<proteinExistence type="predicted"/>
<organism evidence="1">
    <name type="scientific">uncultured Caudovirales phage</name>
    <dbReference type="NCBI Taxonomy" id="2100421"/>
    <lineage>
        <taxon>Viruses</taxon>
        <taxon>Duplodnaviria</taxon>
        <taxon>Heunggongvirae</taxon>
        <taxon>Uroviricota</taxon>
        <taxon>Caudoviricetes</taxon>
        <taxon>Peduoviridae</taxon>
        <taxon>Maltschvirus</taxon>
        <taxon>Maltschvirus maltsch</taxon>
    </lineage>
</organism>
<dbReference type="EMBL" id="LR796193">
    <property type="protein sequence ID" value="CAB4126267.1"/>
    <property type="molecule type" value="Genomic_DNA"/>
</dbReference>
<accession>A0A6J5KZ24</accession>
<gene>
    <name evidence="1" type="ORF">UFOVP70_11</name>
</gene>
<sequence>MTTEDDEFNRIEMESRARKMAVEYALQKLHDENVRLGLYESVYTRPIPLITDEEWEALNAEKK</sequence>
<name>A0A6J5KZ24_9CAUD</name>